<keyword evidence="1" id="KW-0812">Transmembrane</keyword>
<reference evidence="2" key="1">
    <citation type="journal article" date="2020" name="Nature">
        <title>Giant virus diversity and host interactions through global metagenomics.</title>
        <authorList>
            <person name="Schulz F."/>
            <person name="Roux S."/>
            <person name="Paez-Espino D."/>
            <person name="Jungbluth S."/>
            <person name="Walsh D.A."/>
            <person name="Denef V.J."/>
            <person name="McMahon K.D."/>
            <person name="Konstantinidis K.T."/>
            <person name="Eloe-Fadrosh E.A."/>
            <person name="Kyrpides N.C."/>
            <person name="Woyke T."/>
        </authorList>
    </citation>
    <scope>NUCLEOTIDE SEQUENCE</scope>
    <source>
        <strain evidence="2">GVMAG-S-ERX555943-30</strain>
    </source>
</reference>
<sequence>METTTTRIADLPLSNDTNNNKAMAEQPNNYMPMNVHPNPYGNSNNPDVMAPPINPQEGMQTQLQQNVQIRPQPPQTQYMSEEQMLELQALSHQQLPSRDIPMNPSQIIQDEQANPNYIQKKVHFDDYVNEHYEFSKKEFDNHEKEKDQVRFWDTLLGEAQVPLLIGVIYFIFQMPIINQYIFKNLSFLSIYNEDGNFNFYGLLLKSIMFSILYYTCIQSIHFLATL</sequence>
<dbReference type="EMBL" id="MN738750">
    <property type="protein sequence ID" value="QHS83186.1"/>
    <property type="molecule type" value="Genomic_DNA"/>
</dbReference>
<organism evidence="2">
    <name type="scientific">viral metagenome</name>
    <dbReference type="NCBI Taxonomy" id="1070528"/>
    <lineage>
        <taxon>unclassified sequences</taxon>
        <taxon>metagenomes</taxon>
        <taxon>organismal metagenomes</taxon>
    </lineage>
</organism>
<dbReference type="AlphaFoldDB" id="A0A6C0AUF2"/>
<name>A0A6C0AUF2_9ZZZZ</name>
<keyword evidence="1" id="KW-0472">Membrane</keyword>
<evidence type="ECO:0000256" key="1">
    <source>
        <dbReference type="SAM" id="Phobius"/>
    </source>
</evidence>
<evidence type="ECO:0000313" key="2">
    <source>
        <dbReference type="EMBL" id="QHS83186.1"/>
    </source>
</evidence>
<accession>A0A6C0AUF2</accession>
<protein>
    <submittedName>
        <fullName evidence="2">Uncharacterized protein</fullName>
    </submittedName>
</protein>
<feature type="transmembrane region" description="Helical" evidence="1">
    <location>
        <begin position="202"/>
        <end position="224"/>
    </location>
</feature>
<proteinExistence type="predicted"/>
<keyword evidence="1" id="KW-1133">Transmembrane helix</keyword>
<feature type="transmembrane region" description="Helical" evidence="1">
    <location>
        <begin position="161"/>
        <end position="182"/>
    </location>
</feature>